<gene>
    <name evidence="12" type="ORF">HNP60_001378</name>
</gene>
<evidence type="ECO:0000256" key="8">
    <source>
        <dbReference type="ARBA" id="ARBA00023136"/>
    </source>
</evidence>
<comment type="subcellular location">
    <subcellularLocation>
        <location evidence="1">Cell inner membrane</location>
    </subcellularLocation>
</comment>
<keyword evidence="3" id="KW-1003">Cell membrane</keyword>
<dbReference type="Pfam" id="PF17820">
    <property type="entry name" value="PDZ_6"/>
    <property type="match status" value="1"/>
</dbReference>
<evidence type="ECO:0000256" key="7">
    <source>
        <dbReference type="ARBA" id="ARBA00022989"/>
    </source>
</evidence>
<evidence type="ECO:0000313" key="13">
    <source>
        <dbReference type="Proteomes" id="UP001138540"/>
    </source>
</evidence>
<evidence type="ECO:0000256" key="9">
    <source>
        <dbReference type="SAM" id="MobiDB-lite"/>
    </source>
</evidence>
<evidence type="ECO:0000256" key="5">
    <source>
        <dbReference type="ARBA" id="ARBA00022692"/>
    </source>
</evidence>
<accession>A0ABR6NGU8</accession>
<dbReference type="SUPFAM" id="SSF50156">
    <property type="entry name" value="PDZ domain-like"/>
    <property type="match status" value="1"/>
</dbReference>
<evidence type="ECO:0000256" key="10">
    <source>
        <dbReference type="SAM" id="Phobius"/>
    </source>
</evidence>
<dbReference type="RefSeq" id="WP_184151752.1">
    <property type="nucleotide sequence ID" value="NZ_JACHKA010000001.1"/>
</dbReference>
<proteinExistence type="predicted"/>
<evidence type="ECO:0000313" key="12">
    <source>
        <dbReference type="EMBL" id="MBB5985404.1"/>
    </source>
</evidence>
<evidence type="ECO:0000256" key="3">
    <source>
        <dbReference type="ARBA" id="ARBA00022475"/>
    </source>
</evidence>
<protein>
    <submittedName>
        <fullName evidence="12">General secretion pathway protein C</fullName>
    </submittedName>
</protein>
<dbReference type="InterPro" id="IPR036034">
    <property type="entry name" value="PDZ_sf"/>
</dbReference>
<evidence type="ECO:0000259" key="11">
    <source>
        <dbReference type="PROSITE" id="PS50106"/>
    </source>
</evidence>
<keyword evidence="7 10" id="KW-1133">Transmembrane helix</keyword>
<evidence type="ECO:0000256" key="6">
    <source>
        <dbReference type="ARBA" id="ARBA00022927"/>
    </source>
</evidence>
<organism evidence="12 13">
    <name type="scientific">Sphingobium lignivorans</name>
    <dbReference type="NCBI Taxonomy" id="2735886"/>
    <lineage>
        <taxon>Bacteria</taxon>
        <taxon>Pseudomonadati</taxon>
        <taxon>Pseudomonadota</taxon>
        <taxon>Alphaproteobacteria</taxon>
        <taxon>Sphingomonadales</taxon>
        <taxon>Sphingomonadaceae</taxon>
        <taxon>Sphingobium</taxon>
    </lineage>
</organism>
<dbReference type="Proteomes" id="UP001138540">
    <property type="component" value="Unassembled WGS sequence"/>
</dbReference>
<sequence length="289" mass="29728">MRWTELIRRARRSRSPESSDLGQWIEAALLVMLLIQFARLLWALVTPVGLYGDWRAREPVVVSADARKALFAGFDPFFRAGVAAGAGEGGAQQVTSLPLQLFGISLNEASGGGSAIIASEGGEQTSYAVGDEIAPGVTLKSVQFDHVVIERGGVTETLYIDQSGGDGTDDAAGAPDGDAAADNAAQPNSGGGAGGLTPTAILGAVSMVPRSENGRVTGIVVGAQGDAGILSRAGFRPGDIIVQVSGQPVRSAGDIQALQESLRPGARLSLMVERGSATVPISLILPENR</sequence>
<dbReference type="Pfam" id="PF11356">
    <property type="entry name" value="T2SSC"/>
    <property type="match status" value="1"/>
</dbReference>
<feature type="compositionally biased region" description="Low complexity" evidence="9">
    <location>
        <begin position="170"/>
        <end position="188"/>
    </location>
</feature>
<evidence type="ECO:0000256" key="2">
    <source>
        <dbReference type="ARBA" id="ARBA00022448"/>
    </source>
</evidence>
<dbReference type="InterPro" id="IPR001478">
    <property type="entry name" value="PDZ"/>
</dbReference>
<keyword evidence="13" id="KW-1185">Reference proteome</keyword>
<evidence type="ECO:0000256" key="4">
    <source>
        <dbReference type="ARBA" id="ARBA00022519"/>
    </source>
</evidence>
<feature type="transmembrane region" description="Helical" evidence="10">
    <location>
        <begin position="21"/>
        <end position="42"/>
    </location>
</feature>
<dbReference type="InterPro" id="IPR024961">
    <property type="entry name" value="T2SS_GspC_N"/>
</dbReference>
<keyword evidence="5 10" id="KW-0812">Transmembrane</keyword>
<comment type="caution">
    <text evidence="12">The sequence shown here is derived from an EMBL/GenBank/DDBJ whole genome shotgun (WGS) entry which is preliminary data.</text>
</comment>
<dbReference type="PROSITE" id="PS50106">
    <property type="entry name" value="PDZ"/>
    <property type="match status" value="1"/>
</dbReference>
<name>A0ABR6NGU8_9SPHN</name>
<reference evidence="12 13" key="1">
    <citation type="submission" date="2020-08" db="EMBL/GenBank/DDBJ databases">
        <title>Exploring microbial biodiversity for novel pathways involved in the catabolism of aromatic compounds derived from lignin.</title>
        <authorList>
            <person name="Elkins J."/>
        </authorList>
    </citation>
    <scope>NUCLEOTIDE SEQUENCE [LARGE SCALE GENOMIC DNA]</scope>
    <source>
        <strain evidence="12 13">B1D3A</strain>
    </source>
</reference>
<keyword evidence="2" id="KW-0813">Transport</keyword>
<dbReference type="Gene3D" id="2.30.30.830">
    <property type="match status" value="1"/>
</dbReference>
<keyword evidence="4" id="KW-0997">Cell inner membrane</keyword>
<dbReference type="EMBL" id="JACHKA010000001">
    <property type="protein sequence ID" value="MBB5985404.1"/>
    <property type="molecule type" value="Genomic_DNA"/>
</dbReference>
<evidence type="ECO:0000256" key="1">
    <source>
        <dbReference type="ARBA" id="ARBA00004533"/>
    </source>
</evidence>
<feature type="region of interest" description="Disordered" evidence="9">
    <location>
        <begin position="161"/>
        <end position="193"/>
    </location>
</feature>
<keyword evidence="6" id="KW-0653">Protein transport</keyword>
<dbReference type="Gene3D" id="2.30.42.10">
    <property type="match status" value="1"/>
</dbReference>
<feature type="domain" description="PDZ" evidence="11">
    <location>
        <begin position="216"/>
        <end position="276"/>
    </location>
</feature>
<dbReference type="InterPro" id="IPR041489">
    <property type="entry name" value="PDZ_6"/>
</dbReference>
<keyword evidence="8 10" id="KW-0472">Membrane</keyword>